<feature type="domain" description="Histidine kinase" evidence="5">
    <location>
        <begin position="556"/>
        <end position="743"/>
    </location>
</feature>
<dbReference type="GO" id="GO:0016301">
    <property type="term" value="F:kinase activity"/>
    <property type="evidence" value="ECO:0007669"/>
    <property type="project" value="UniProtKB-KW"/>
</dbReference>
<dbReference type="RefSeq" id="WP_182460176.1">
    <property type="nucleotide sequence ID" value="NZ_CP059732.1"/>
</dbReference>
<dbReference type="AlphaFoldDB" id="A0A7G5GVJ2"/>
<protein>
    <recommendedName>
        <fullName evidence="5">Histidine kinase domain-containing protein</fullName>
    </recommendedName>
</protein>
<accession>A0A7G5GVJ2</accession>
<dbReference type="PANTHER" id="PTHR24421">
    <property type="entry name" value="NITRATE/NITRITE SENSOR PROTEIN NARX-RELATED"/>
    <property type="match status" value="1"/>
</dbReference>
<keyword evidence="7" id="KW-1185">Reference proteome</keyword>
<keyword evidence="4" id="KW-1133">Transmembrane helix</keyword>
<reference evidence="6 7" key="1">
    <citation type="submission" date="2020-07" db="EMBL/GenBank/DDBJ databases">
        <title>Spirosoma foliorum sp. nov., isolated from the leaves on the Nejang mountain Korea, Republic of.</title>
        <authorList>
            <person name="Ho H."/>
            <person name="Lee Y.-J."/>
            <person name="Nurcahyanto D.-A."/>
            <person name="Kim S.-G."/>
        </authorList>
    </citation>
    <scope>NUCLEOTIDE SEQUENCE [LARGE SCALE GENOMIC DNA]</scope>
    <source>
        <strain evidence="6 7">PL0136</strain>
    </source>
</reference>
<dbReference type="KEGG" id="sfol:H3H32_34170"/>
<feature type="transmembrane region" description="Helical" evidence="4">
    <location>
        <begin position="493"/>
        <end position="513"/>
    </location>
</feature>
<dbReference type="Pfam" id="PF02518">
    <property type="entry name" value="HATPase_c"/>
    <property type="match status" value="1"/>
</dbReference>
<evidence type="ECO:0000313" key="7">
    <source>
        <dbReference type="Proteomes" id="UP000515369"/>
    </source>
</evidence>
<evidence type="ECO:0000256" key="3">
    <source>
        <dbReference type="ARBA" id="ARBA00023012"/>
    </source>
</evidence>
<evidence type="ECO:0000256" key="2">
    <source>
        <dbReference type="ARBA" id="ARBA00022777"/>
    </source>
</evidence>
<dbReference type="GO" id="GO:0000160">
    <property type="term" value="P:phosphorelay signal transduction system"/>
    <property type="evidence" value="ECO:0007669"/>
    <property type="project" value="UniProtKB-KW"/>
</dbReference>
<keyword evidence="4" id="KW-0812">Transmembrane</keyword>
<dbReference type="InterPro" id="IPR005467">
    <property type="entry name" value="His_kinase_dom"/>
</dbReference>
<evidence type="ECO:0000256" key="4">
    <source>
        <dbReference type="SAM" id="Phobius"/>
    </source>
</evidence>
<dbReference type="InterPro" id="IPR036890">
    <property type="entry name" value="HATPase_C_sf"/>
</dbReference>
<dbReference type="SUPFAM" id="SSF55874">
    <property type="entry name" value="ATPase domain of HSP90 chaperone/DNA topoisomerase II/histidine kinase"/>
    <property type="match status" value="1"/>
</dbReference>
<keyword evidence="3" id="KW-0902">Two-component regulatory system</keyword>
<dbReference type="EMBL" id="CP059732">
    <property type="protein sequence ID" value="QMW02884.1"/>
    <property type="molecule type" value="Genomic_DNA"/>
</dbReference>
<dbReference type="Proteomes" id="UP000515369">
    <property type="component" value="Chromosome"/>
</dbReference>
<dbReference type="CDD" id="cd16917">
    <property type="entry name" value="HATPase_UhpB-NarQ-NarX-like"/>
    <property type="match status" value="1"/>
</dbReference>
<dbReference type="InterPro" id="IPR011990">
    <property type="entry name" value="TPR-like_helical_dom_sf"/>
</dbReference>
<dbReference type="SUPFAM" id="SSF48452">
    <property type="entry name" value="TPR-like"/>
    <property type="match status" value="2"/>
</dbReference>
<keyword evidence="1" id="KW-0808">Transferase</keyword>
<keyword evidence="4" id="KW-0472">Membrane</keyword>
<sequence length="764" mass="86650">MTIRQLIGFVLVALLTYTAGWARTYTEAEGRAAWVRMQRQPITENTFRETCDLIQDMGQTNLPLAYEWLAEYVPKVKKTNNRRWTHILLINWGKAKESLNHFDEAEPLFRQARQNARPIPKLYCDALTYTVQLYHSWDKPDSLAHYLALGEQAARAINDRETLALLLNFRGASRNRAGQNEAMCADFNESIRLATGLPTKYALFMARHSRASYCLTNPQEQVMAFDSLLELANDSSLARNPRFYERTTVYFRSPRPTVLFKLAQLNILLTDYDNAGKFVDMVYDALVRPNPKAPNVPYFNAEMATMRVYQGQIKEARAFIDSSRRQFGGVEAQIPYSGYFLAAGLLAEHDGQLTKAIEYYKQSLTKGVASGSFSRIPLELFYVRALLRLGDYAKARQMLLPLTKAATADQYSAIGLYYYQSLAELNKAQGDYPHYGQALGTYYAIRDSLTNLNQYRAVQQILARVRIRDKEEQISRLNAENAARERQLQRERLFYGVILALALLAIVLLTLYVRNRQIRARQREALQQSQLEQLEKQRQIDLMHGVMQAEENERLTIADQLHNEVNPLLAVVLLNVSSALETVESDTPTEPKLRKAQDVLASVTSTVRRISHRLTPQLIEKQGFKRAVEELAESINLSEKVKIQTIVVGFEEALPISFLSDLYRIVQELVHNVIRHAQATEATIEVIEHDQHVTILVEDNGVGIPADTIGDGQGLQTIRGKVALRHGQMDVQRKADGGTLVVIDNIEVPKQVKGKSESVESEIS</sequence>
<gene>
    <name evidence="6" type="ORF">H3H32_34170</name>
</gene>
<dbReference type="Gene3D" id="3.30.565.10">
    <property type="entry name" value="Histidine kinase-like ATPase, C-terminal domain"/>
    <property type="match status" value="1"/>
</dbReference>
<dbReference type="InterPro" id="IPR003594">
    <property type="entry name" value="HATPase_dom"/>
</dbReference>
<evidence type="ECO:0000259" key="5">
    <source>
        <dbReference type="PROSITE" id="PS50109"/>
    </source>
</evidence>
<dbReference type="InterPro" id="IPR050482">
    <property type="entry name" value="Sensor_HK_TwoCompSys"/>
</dbReference>
<evidence type="ECO:0000313" key="6">
    <source>
        <dbReference type="EMBL" id="QMW02884.1"/>
    </source>
</evidence>
<name>A0A7G5GVJ2_9BACT</name>
<dbReference type="PROSITE" id="PS50109">
    <property type="entry name" value="HIS_KIN"/>
    <property type="match status" value="1"/>
</dbReference>
<organism evidence="6 7">
    <name type="scientific">Spirosoma foliorum</name>
    <dbReference type="NCBI Taxonomy" id="2710596"/>
    <lineage>
        <taxon>Bacteria</taxon>
        <taxon>Pseudomonadati</taxon>
        <taxon>Bacteroidota</taxon>
        <taxon>Cytophagia</taxon>
        <taxon>Cytophagales</taxon>
        <taxon>Cytophagaceae</taxon>
        <taxon>Spirosoma</taxon>
    </lineage>
</organism>
<proteinExistence type="predicted"/>
<keyword evidence="2" id="KW-0418">Kinase</keyword>
<evidence type="ECO:0000256" key="1">
    <source>
        <dbReference type="ARBA" id="ARBA00022679"/>
    </source>
</evidence>